<dbReference type="Pfam" id="PF00702">
    <property type="entry name" value="Hydrolase"/>
    <property type="match status" value="1"/>
</dbReference>
<dbReference type="KEGG" id="psua:FLK61_27525"/>
<dbReference type="InterPro" id="IPR023198">
    <property type="entry name" value="PGP-like_dom2"/>
</dbReference>
<dbReference type="SUPFAM" id="SSF56784">
    <property type="entry name" value="HAD-like"/>
    <property type="match status" value="1"/>
</dbReference>
<dbReference type="GO" id="GO:0008967">
    <property type="term" value="F:phosphoglycolate phosphatase activity"/>
    <property type="evidence" value="ECO:0007669"/>
    <property type="project" value="TreeGrafter"/>
</dbReference>
<proteinExistence type="predicted"/>
<sequence length="226" mass="25257">MTMEERYMNALIFDMDGTLFQTNLILEMTLEDTFNQLRETGEWEGATPIETYRNIMGVPLPKVWATLLPAHSQQVKEQVDAYFLERLVAHIEAGNGALYPSTLETMAELQKTHRIYIASNGLIPYLKAIVDYYGLDEFVQGVYSIDQIDSMSKSDLVATIIKDHDIKSGAVIGDRLSDINAAKDNGLVAIGCRFDFAQEDELAQADVVIEELGELLMLVEKSVIGD</sequence>
<reference evidence="4" key="1">
    <citation type="submission" date="2019-07" db="EMBL/GenBank/DDBJ databases">
        <title>Bacillus alkalisoli sp. nov. isolated from saline soil.</title>
        <authorList>
            <person name="Sun J.-Q."/>
            <person name="Xu L."/>
        </authorList>
    </citation>
    <scope>NUCLEOTIDE SEQUENCE [LARGE SCALE GENOMIC DNA]</scope>
    <source>
        <strain evidence="4">M4U3P1</strain>
    </source>
</reference>
<organism evidence="3 4">
    <name type="scientific">Paenalkalicoccus suaedae</name>
    <dbReference type="NCBI Taxonomy" id="2592382"/>
    <lineage>
        <taxon>Bacteria</taxon>
        <taxon>Bacillati</taxon>
        <taxon>Bacillota</taxon>
        <taxon>Bacilli</taxon>
        <taxon>Bacillales</taxon>
        <taxon>Bacillaceae</taxon>
        <taxon>Paenalkalicoccus</taxon>
    </lineage>
</organism>
<dbReference type="PANTHER" id="PTHR43434">
    <property type="entry name" value="PHOSPHOGLYCOLATE PHOSPHATASE"/>
    <property type="match status" value="1"/>
</dbReference>
<evidence type="ECO:0000313" key="4">
    <source>
        <dbReference type="Proteomes" id="UP000318138"/>
    </source>
</evidence>
<dbReference type="PANTHER" id="PTHR43434:SF1">
    <property type="entry name" value="PHOSPHOGLYCOLATE PHOSPHATASE"/>
    <property type="match status" value="1"/>
</dbReference>
<dbReference type="Gene3D" id="3.40.50.1000">
    <property type="entry name" value="HAD superfamily/HAD-like"/>
    <property type="match status" value="1"/>
</dbReference>
<name>A0A859FE59_9BACI</name>
<dbReference type="InterPro" id="IPR050155">
    <property type="entry name" value="HAD-like_hydrolase_sf"/>
</dbReference>
<dbReference type="Proteomes" id="UP000318138">
    <property type="component" value="Chromosome"/>
</dbReference>
<keyword evidence="2" id="KW-0460">Magnesium</keyword>
<dbReference type="InterPro" id="IPR023214">
    <property type="entry name" value="HAD_sf"/>
</dbReference>
<dbReference type="AlphaFoldDB" id="A0A859FE59"/>
<keyword evidence="1 3" id="KW-0378">Hydrolase</keyword>
<dbReference type="Gene3D" id="1.10.150.240">
    <property type="entry name" value="Putative phosphatase, domain 2"/>
    <property type="match status" value="1"/>
</dbReference>
<keyword evidence="4" id="KW-1185">Reference proteome</keyword>
<dbReference type="GO" id="GO:0005829">
    <property type="term" value="C:cytosol"/>
    <property type="evidence" value="ECO:0007669"/>
    <property type="project" value="TreeGrafter"/>
</dbReference>
<gene>
    <name evidence="3" type="ORF">FLK61_27525</name>
</gene>
<evidence type="ECO:0000256" key="1">
    <source>
        <dbReference type="ARBA" id="ARBA00022801"/>
    </source>
</evidence>
<dbReference type="InterPro" id="IPR036412">
    <property type="entry name" value="HAD-like_sf"/>
</dbReference>
<dbReference type="SFLD" id="SFLDG01129">
    <property type="entry name" value="C1.5:_HAD__Beta-PGM__Phosphata"/>
    <property type="match status" value="1"/>
</dbReference>
<dbReference type="SFLD" id="SFLDS00003">
    <property type="entry name" value="Haloacid_Dehalogenase"/>
    <property type="match status" value="1"/>
</dbReference>
<accession>A0A859FE59</accession>
<evidence type="ECO:0000256" key="2">
    <source>
        <dbReference type="ARBA" id="ARBA00022842"/>
    </source>
</evidence>
<evidence type="ECO:0000313" key="3">
    <source>
        <dbReference type="EMBL" id="QKS70506.1"/>
    </source>
</evidence>
<protein>
    <submittedName>
        <fullName evidence="3">HAD hydrolase-like protein</fullName>
    </submittedName>
</protein>
<dbReference type="EMBL" id="CP041372">
    <property type="protein sequence ID" value="QKS70506.1"/>
    <property type="molecule type" value="Genomic_DNA"/>
</dbReference>
<dbReference type="GO" id="GO:0006281">
    <property type="term" value="P:DNA repair"/>
    <property type="evidence" value="ECO:0007669"/>
    <property type="project" value="TreeGrafter"/>
</dbReference>